<sequence length="637" mass="69828">MLHHTSSTYKMTCSNYDSINFGVFLIPKVYDALEFWIYPSTKSYYMTQTSSSSKDYYLIILDSEQFEFTSVSTDGNDIYASDSGGKPDIQVISNRIYSWKCATIHYHQDSYTASTHYQVTASYSSTRSNYQYYDNSHNIFIFSTGISISEFPSPRSSGSSSSSSYSYPSYGYNSITISSSTEYSIPEKTLIVFTKSDSITGNAEVESESLSILGSTGIKAIAFLEEGTLTLSSSSSSKTCDFVVYKYADAYSGCSYVTILSGKVKYKLEPDSNYEYCVVSAFSNGKVKIISTNVLHVSNDPEGVSEYEVTTSNENATNPIITYMIGEESKYNQMEIDVSGSSDDDQFAIDGSNSKYDFYTISSSSSTQVNTYKSIGKASFGGLEPWAIALIVIIVIIVVIVILCIVCCVCCCHKSCCCCFANCCSSSSRVSATNEHNETRPDDRISTSNNNQTRPTQTVSPSNNNSGYPGQVAPPSSNSNQVRPAQTVSPSNNNNPGYPGQVSSSTKINNQVSTSGNNQQTTIQVNVVNTQYYTPQPQPQQQPQQQQTQPNYIPPTPQTPVYVAPPQQPYYGASPQQPVYVVPQPVYGAPPQQPVYGAPPPVYGALPQQPQAYIAPAPVPSYNAPENKDNYYNPYNQ</sequence>
<feature type="compositionally biased region" description="Polar residues" evidence="1">
    <location>
        <begin position="446"/>
        <end position="488"/>
    </location>
</feature>
<dbReference type="KEGG" id="tva:4754417"/>
<evidence type="ECO:0000256" key="1">
    <source>
        <dbReference type="SAM" id="MobiDB-lite"/>
    </source>
</evidence>
<keyword evidence="2" id="KW-0472">Membrane</keyword>
<gene>
    <name evidence="3" type="ORF">TVAG_023440</name>
</gene>
<feature type="compositionally biased region" description="Low complexity" evidence="1">
    <location>
        <begin position="534"/>
        <end position="551"/>
    </location>
</feature>
<dbReference type="InParanoid" id="A2FEL5"/>
<name>A2FEL5_TRIV3</name>
<proteinExistence type="predicted"/>
<reference evidence="3" key="1">
    <citation type="submission" date="2006-10" db="EMBL/GenBank/DDBJ databases">
        <authorList>
            <person name="Amadeo P."/>
            <person name="Zhao Q."/>
            <person name="Wortman J."/>
            <person name="Fraser-Liggett C."/>
            <person name="Carlton J."/>
        </authorList>
    </citation>
    <scope>NUCLEOTIDE SEQUENCE</scope>
    <source>
        <strain evidence="3">G3</strain>
    </source>
</reference>
<keyword evidence="2" id="KW-0812">Transmembrane</keyword>
<organism evidence="3 4">
    <name type="scientific">Trichomonas vaginalis (strain ATCC PRA-98 / G3)</name>
    <dbReference type="NCBI Taxonomy" id="412133"/>
    <lineage>
        <taxon>Eukaryota</taxon>
        <taxon>Metamonada</taxon>
        <taxon>Parabasalia</taxon>
        <taxon>Trichomonadida</taxon>
        <taxon>Trichomonadidae</taxon>
        <taxon>Trichomonas</taxon>
    </lineage>
</organism>
<feature type="region of interest" description="Disordered" evidence="1">
    <location>
        <begin position="432"/>
        <end position="521"/>
    </location>
</feature>
<dbReference type="VEuPathDB" id="TrichDB:TVAGG3_0849900"/>
<dbReference type="Proteomes" id="UP000001542">
    <property type="component" value="Unassembled WGS sequence"/>
</dbReference>
<feature type="compositionally biased region" description="Low complexity" evidence="1">
    <location>
        <begin position="559"/>
        <end position="577"/>
    </location>
</feature>
<dbReference type="AlphaFoldDB" id="A2FEL5"/>
<feature type="transmembrane region" description="Helical" evidence="2">
    <location>
        <begin position="386"/>
        <end position="406"/>
    </location>
</feature>
<dbReference type="RefSeq" id="XP_001309574.1">
    <property type="nucleotide sequence ID" value="XM_001309573.1"/>
</dbReference>
<reference evidence="3" key="2">
    <citation type="journal article" date="2007" name="Science">
        <title>Draft genome sequence of the sexually transmitted pathogen Trichomonas vaginalis.</title>
        <authorList>
            <person name="Carlton J.M."/>
            <person name="Hirt R.P."/>
            <person name="Silva J.C."/>
            <person name="Delcher A.L."/>
            <person name="Schatz M."/>
            <person name="Zhao Q."/>
            <person name="Wortman J.R."/>
            <person name="Bidwell S.L."/>
            <person name="Alsmark U.C.M."/>
            <person name="Besteiro S."/>
            <person name="Sicheritz-Ponten T."/>
            <person name="Noel C.J."/>
            <person name="Dacks J.B."/>
            <person name="Foster P.G."/>
            <person name="Simillion C."/>
            <person name="Van de Peer Y."/>
            <person name="Miranda-Saavedra D."/>
            <person name="Barton G.J."/>
            <person name="Westrop G.D."/>
            <person name="Mueller S."/>
            <person name="Dessi D."/>
            <person name="Fiori P.L."/>
            <person name="Ren Q."/>
            <person name="Paulsen I."/>
            <person name="Zhang H."/>
            <person name="Bastida-Corcuera F.D."/>
            <person name="Simoes-Barbosa A."/>
            <person name="Brown M.T."/>
            <person name="Hayes R.D."/>
            <person name="Mukherjee M."/>
            <person name="Okumura C.Y."/>
            <person name="Schneider R."/>
            <person name="Smith A.J."/>
            <person name="Vanacova S."/>
            <person name="Villalvazo M."/>
            <person name="Haas B.J."/>
            <person name="Pertea M."/>
            <person name="Feldblyum T.V."/>
            <person name="Utterback T.R."/>
            <person name="Shu C.L."/>
            <person name="Osoegawa K."/>
            <person name="de Jong P.J."/>
            <person name="Hrdy I."/>
            <person name="Horvathova L."/>
            <person name="Zubacova Z."/>
            <person name="Dolezal P."/>
            <person name="Malik S.B."/>
            <person name="Logsdon J.M. Jr."/>
            <person name="Henze K."/>
            <person name="Gupta A."/>
            <person name="Wang C.C."/>
            <person name="Dunne R.L."/>
            <person name="Upcroft J.A."/>
            <person name="Upcroft P."/>
            <person name="White O."/>
            <person name="Salzberg S.L."/>
            <person name="Tang P."/>
            <person name="Chiu C.-H."/>
            <person name="Lee Y.-S."/>
            <person name="Embley T.M."/>
            <person name="Coombs G.H."/>
            <person name="Mottram J.C."/>
            <person name="Tachezy J."/>
            <person name="Fraser-Liggett C.M."/>
            <person name="Johnson P.J."/>
        </authorList>
    </citation>
    <scope>NUCLEOTIDE SEQUENCE [LARGE SCALE GENOMIC DNA]</scope>
    <source>
        <strain evidence="3">G3</strain>
    </source>
</reference>
<feature type="compositionally biased region" description="Polar residues" evidence="1">
    <location>
        <begin position="501"/>
        <end position="521"/>
    </location>
</feature>
<feature type="region of interest" description="Disordered" evidence="1">
    <location>
        <begin position="534"/>
        <end position="577"/>
    </location>
</feature>
<accession>A2FEL5</accession>
<dbReference type="VEuPathDB" id="TrichDB:TVAG_151820"/>
<feature type="region of interest" description="Disordered" evidence="1">
    <location>
        <begin position="617"/>
        <end position="637"/>
    </location>
</feature>
<keyword evidence="2" id="KW-1133">Transmembrane helix</keyword>
<evidence type="ECO:0000313" key="4">
    <source>
        <dbReference type="Proteomes" id="UP000001542"/>
    </source>
</evidence>
<evidence type="ECO:0000313" key="3">
    <source>
        <dbReference type="EMBL" id="EAX96644.1"/>
    </source>
</evidence>
<protein>
    <submittedName>
        <fullName evidence="3">Uncharacterized protein</fullName>
    </submittedName>
</protein>
<dbReference type="VEuPathDB" id="TrichDB:TVAG_023440"/>
<keyword evidence="4" id="KW-1185">Reference proteome</keyword>
<feature type="compositionally biased region" description="Basic and acidic residues" evidence="1">
    <location>
        <begin position="435"/>
        <end position="445"/>
    </location>
</feature>
<evidence type="ECO:0000256" key="2">
    <source>
        <dbReference type="SAM" id="Phobius"/>
    </source>
</evidence>
<dbReference type="EMBL" id="DS113749">
    <property type="protein sequence ID" value="EAX96644.1"/>
    <property type="molecule type" value="Genomic_DNA"/>
</dbReference>